<dbReference type="GO" id="GO:0015031">
    <property type="term" value="P:protein transport"/>
    <property type="evidence" value="ECO:0007669"/>
    <property type="project" value="InterPro"/>
</dbReference>
<dbReference type="GO" id="GO:0032588">
    <property type="term" value="C:trans-Golgi network membrane"/>
    <property type="evidence" value="ECO:0007669"/>
    <property type="project" value="TreeGrafter"/>
</dbReference>
<feature type="transmembrane region" description="Helical" evidence="5">
    <location>
        <begin position="214"/>
        <end position="236"/>
    </location>
</feature>
<dbReference type="PANTHER" id="PTHR10687:SF7">
    <property type="entry name" value="SECRETORY CARRIER-ASSOCIATED MEMBRANE PROTEIN 2"/>
    <property type="match status" value="1"/>
</dbReference>
<evidence type="ECO:0000313" key="8">
    <source>
        <dbReference type="Proteomes" id="UP000472263"/>
    </source>
</evidence>
<keyword evidence="2 5" id="KW-0812">Transmembrane</keyword>
<feature type="region of interest" description="Disordered" evidence="6">
    <location>
        <begin position="160"/>
        <end position="183"/>
    </location>
</feature>
<evidence type="ECO:0000313" key="7">
    <source>
        <dbReference type="Ensembl" id="ENSMMDP00005035342.1"/>
    </source>
</evidence>
<feature type="transmembrane region" description="Helical" evidence="5">
    <location>
        <begin position="54"/>
        <end position="72"/>
    </location>
</feature>
<organism evidence="7 8">
    <name type="scientific">Myripristis murdjan</name>
    <name type="common">pinecone soldierfish</name>
    <dbReference type="NCBI Taxonomy" id="586833"/>
    <lineage>
        <taxon>Eukaryota</taxon>
        <taxon>Metazoa</taxon>
        <taxon>Chordata</taxon>
        <taxon>Craniata</taxon>
        <taxon>Vertebrata</taxon>
        <taxon>Euteleostomi</taxon>
        <taxon>Actinopterygii</taxon>
        <taxon>Neopterygii</taxon>
        <taxon>Teleostei</taxon>
        <taxon>Neoteleostei</taxon>
        <taxon>Acanthomorphata</taxon>
        <taxon>Holocentriformes</taxon>
        <taxon>Holocentridae</taxon>
        <taxon>Myripristis</taxon>
    </lineage>
</organism>
<feature type="transmembrane region" description="Helical" evidence="5">
    <location>
        <begin position="320"/>
        <end position="343"/>
    </location>
</feature>
<gene>
    <name evidence="7" type="primary">SCAMP2</name>
    <name evidence="7" type="synonym">scamp2</name>
</gene>
<sequence>MFCCVPGPFSHTSDQLKHRASRPVQPFPCPSHGKPSEICITTFLFYCFRTFCNTALKIFLPVFLCPSLLFSLPHPPPFFLLISVCLTSVSLSSSFLPLLSLFYFFIIFQDSLATHTTPAATSPYQPAVLQPSTEPSPQATAAAAQANLLRQQEELERKAAELDRREQEIQSRSPGGKENNWPPLPKSFPIKPCFYQDFSEEIPLEYQRVCKMMYYLWMFHCVTLFLNLLACLAFFTTDSANGSSFGLSILWLILFAPCSFLCWYRPVYKAFRTDSSFNFFFFFIVFFFQVAVFILQAVGIPGWGNSGWIASFTIIGKNKAVGAIMIVVACFFTVCAVLSVILLKMVHSQYRRTGASFQKAQQEFSQGVLSNKTFQSAAASAASSAASSAAQGTFQGNN</sequence>
<evidence type="ECO:0000256" key="4">
    <source>
        <dbReference type="ARBA" id="ARBA00023136"/>
    </source>
</evidence>
<protein>
    <recommendedName>
        <fullName evidence="5">Secretory carrier-associated membrane protein</fullName>
        <shortName evidence="5">Secretory carrier membrane protein</shortName>
    </recommendedName>
</protein>
<reference evidence="7" key="1">
    <citation type="submission" date="2019-06" db="EMBL/GenBank/DDBJ databases">
        <authorList>
            <consortium name="Wellcome Sanger Institute Data Sharing"/>
        </authorList>
    </citation>
    <scope>NUCLEOTIDE SEQUENCE [LARGE SCALE GENOMIC DNA]</scope>
</reference>
<proteinExistence type="inferred from homology"/>
<dbReference type="AlphaFoldDB" id="A0A667Z554"/>
<accession>A0A667Z554</accession>
<comment type="subcellular location">
    <subcellularLocation>
        <location evidence="1 5">Membrane</location>
        <topology evidence="1 5">Multi-pass membrane protein</topology>
    </subcellularLocation>
</comment>
<comment type="similarity">
    <text evidence="5">Belongs to the SCAMP family.</text>
</comment>
<dbReference type="InParanoid" id="A0A667Z554"/>
<name>A0A667Z554_9TELE</name>
<evidence type="ECO:0000256" key="2">
    <source>
        <dbReference type="ARBA" id="ARBA00022692"/>
    </source>
</evidence>
<feature type="transmembrane region" description="Helical" evidence="5">
    <location>
        <begin position="78"/>
        <end position="106"/>
    </location>
</feature>
<dbReference type="GO" id="GO:0055038">
    <property type="term" value="C:recycling endosome membrane"/>
    <property type="evidence" value="ECO:0007669"/>
    <property type="project" value="TreeGrafter"/>
</dbReference>
<reference evidence="7" key="2">
    <citation type="submission" date="2025-08" db="UniProtKB">
        <authorList>
            <consortium name="Ensembl"/>
        </authorList>
    </citation>
    <scope>IDENTIFICATION</scope>
</reference>
<reference evidence="7" key="3">
    <citation type="submission" date="2025-09" db="UniProtKB">
        <authorList>
            <consortium name="Ensembl"/>
        </authorList>
    </citation>
    <scope>IDENTIFICATION</scope>
</reference>
<dbReference type="Ensembl" id="ENSMMDT00005036116.1">
    <property type="protein sequence ID" value="ENSMMDP00005035342.1"/>
    <property type="gene ID" value="ENSMMDG00005016607.1"/>
</dbReference>
<evidence type="ECO:0000256" key="3">
    <source>
        <dbReference type="ARBA" id="ARBA00022989"/>
    </source>
</evidence>
<dbReference type="InterPro" id="IPR007273">
    <property type="entry name" value="SCAMP"/>
</dbReference>
<dbReference type="GeneTree" id="ENSGT00940000156476"/>
<feature type="transmembrane region" description="Helical" evidence="5">
    <location>
        <begin position="276"/>
        <end position="300"/>
    </location>
</feature>
<evidence type="ECO:0000256" key="6">
    <source>
        <dbReference type="SAM" id="MobiDB-lite"/>
    </source>
</evidence>
<feature type="transmembrane region" description="Helical" evidence="5">
    <location>
        <begin position="242"/>
        <end position="264"/>
    </location>
</feature>
<feature type="compositionally biased region" description="Basic and acidic residues" evidence="6">
    <location>
        <begin position="160"/>
        <end position="169"/>
    </location>
</feature>
<evidence type="ECO:0000256" key="1">
    <source>
        <dbReference type="ARBA" id="ARBA00004141"/>
    </source>
</evidence>
<dbReference type="Pfam" id="PF04144">
    <property type="entry name" value="SCAMP"/>
    <property type="match status" value="1"/>
</dbReference>
<dbReference type="PANTHER" id="PTHR10687">
    <property type="entry name" value="SECRETORY CARRIER-ASSOCIATED MEMBRANE PROTEIN SCAMP"/>
    <property type="match status" value="1"/>
</dbReference>
<keyword evidence="3 5" id="KW-1133">Transmembrane helix</keyword>
<dbReference type="Proteomes" id="UP000472263">
    <property type="component" value="Chromosome 6"/>
</dbReference>
<evidence type="ECO:0000256" key="5">
    <source>
        <dbReference type="RuleBase" id="RU363122"/>
    </source>
</evidence>
<keyword evidence="5" id="KW-0813">Transport</keyword>
<keyword evidence="8" id="KW-1185">Reference proteome</keyword>
<keyword evidence="4 5" id="KW-0472">Membrane</keyword>
<comment type="caution">
    <text evidence="5">Lacks conserved residue(s) required for the propagation of feature annotation.</text>
</comment>